<dbReference type="InterPro" id="IPR003593">
    <property type="entry name" value="AAA+_ATPase"/>
</dbReference>
<gene>
    <name evidence="6" type="ORF">FHK82_07130</name>
</gene>
<protein>
    <submittedName>
        <fullName evidence="6">ATP-binding cassette domain-containing protein</fullName>
    </submittedName>
</protein>
<evidence type="ECO:0000313" key="6">
    <source>
        <dbReference type="EMBL" id="TVT56663.1"/>
    </source>
</evidence>
<name>A0A558D6M9_9GAMM</name>
<dbReference type="Gene3D" id="3.40.50.300">
    <property type="entry name" value="P-loop containing nucleotide triphosphate hydrolases"/>
    <property type="match status" value="1"/>
</dbReference>
<evidence type="ECO:0000256" key="4">
    <source>
        <dbReference type="ARBA" id="ARBA00022840"/>
    </source>
</evidence>
<dbReference type="InterPro" id="IPR050166">
    <property type="entry name" value="ABC_transporter_ATP-bind"/>
</dbReference>
<dbReference type="EMBL" id="VMRY01000020">
    <property type="protein sequence ID" value="TVT56663.1"/>
    <property type="molecule type" value="Genomic_DNA"/>
</dbReference>
<dbReference type="GO" id="GO:0005524">
    <property type="term" value="F:ATP binding"/>
    <property type="evidence" value="ECO:0007669"/>
    <property type="project" value="UniProtKB-KW"/>
</dbReference>
<dbReference type="InterPro" id="IPR003439">
    <property type="entry name" value="ABC_transporter-like_ATP-bd"/>
</dbReference>
<dbReference type="InterPro" id="IPR017871">
    <property type="entry name" value="ABC_transporter-like_CS"/>
</dbReference>
<proteinExistence type="inferred from homology"/>
<comment type="similarity">
    <text evidence="1">Belongs to the ABC transporter superfamily.</text>
</comment>
<evidence type="ECO:0000256" key="1">
    <source>
        <dbReference type="ARBA" id="ARBA00005417"/>
    </source>
</evidence>
<evidence type="ECO:0000256" key="3">
    <source>
        <dbReference type="ARBA" id="ARBA00022741"/>
    </source>
</evidence>
<dbReference type="InterPro" id="IPR027417">
    <property type="entry name" value="P-loop_NTPase"/>
</dbReference>
<sequence>MAESVMQISILHKAFQQKPVLGKIQFELNTGETTVLFGPSGCGKSTLLRLLAGLDIEFEGELTHRETRLGVVFQEPRLLPWRTVYQNVAMVAPDKSARIEQLLEETGLQNVAALEASKLSLGMARRVALARALIIEPEALILDEPFVSLDRERASQLRLLLLDIIERYKLKALLVTHDPYEAVQLAHQILVMGGTPSKLQQRIPINLSAAERRDNTLIAKVVNQFFDRPG</sequence>
<reference evidence="6 7" key="1">
    <citation type="submission" date="2019-07" db="EMBL/GenBank/DDBJ databases">
        <title>The pathways for chlorine oxyanion respiration interact through the shared metabolite chlorate.</title>
        <authorList>
            <person name="Barnum T.P."/>
            <person name="Cheng Y."/>
            <person name="Hill K.A."/>
            <person name="Lucas L.N."/>
            <person name="Carlson H.K."/>
            <person name="Coates J.D."/>
        </authorList>
    </citation>
    <scope>NUCLEOTIDE SEQUENCE [LARGE SCALE GENOMIC DNA]</scope>
    <source>
        <strain evidence="6">BK-3</strain>
    </source>
</reference>
<organism evidence="6 7">
    <name type="scientific">Sedimenticola thiotaurini</name>
    <dbReference type="NCBI Taxonomy" id="1543721"/>
    <lineage>
        <taxon>Bacteria</taxon>
        <taxon>Pseudomonadati</taxon>
        <taxon>Pseudomonadota</taxon>
        <taxon>Gammaproteobacteria</taxon>
        <taxon>Chromatiales</taxon>
        <taxon>Sedimenticolaceae</taxon>
        <taxon>Sedimenticola</taxon>
    </lineage>
</organism>
<evidence type="ECO:0000313" key="7">
    <source>
        <dbReference type="Proteomes" id="UP000317355"/>
    </source>
</evidence>
<evidence type="ECO:0000259" key="5">
    <source>
        <dbReference type="PROSITE" id="PS50893"/>
    </source>
</evidence>
<dbReference type="PANTHER" id="PTHR42788:SF19">
    <property type="entry name" value="ALIPHATIC SULFONATES IMPORT ATP-BINDING PROTEIN SSUB 2"/>
    <property type="match status" value="1"/>
</dbReference>
<dbReference type="GO" id="GO:0016887">
    <property type="term" value="F:ATP hydrolysis activity"/>
    <property type="evidence" value="ECO:0007669"/>
    <property type="project" value="InterPro"/>
</dbReference>
<dbReference type="PROSITE" id="PS00211">
    <property type="entry name" value="ABC_TRANSPORTER_1"/>
    <property type="match status" value="1"/>
</dbReference>
<comment type="caution">
    <text evidence="6">The sequence shown here is derived from an EMBL/GenBank/DDBJ whole genome shotgun (WGS) entry which is preliminary data.</text>
</comment>
<evidence type="ECO:0000256" key="2">
    <source>
        <dbReference type="ARBA" id="ARBA00022448"/>
    </source>
</evidence>
<dbReference type="AlphaFoldDB" id="A0A558D6M9"/>
<dbReference type="SMART" id="SM00382">
    <property type="entry name" value="AAA"/>
    <property type="match status" value="1"/>
</dbReference>
<dbReference type="Pfam" id="PF00005">
    <property type="entry name" value="ABC_tran"/>
    <property type="match status" value="1"/>
</dbReference>
<accession>A0A558D6M9</accession>
<dbReference type="PROSITE" id="PS50893">
    <property type="entry name" value="ABC_TRANSPORTER_2"/>
    <property type="match status" value="1"/>
</dbReference>
<keyword evidence="3" id="KW-0547">Nucleotide-binding</keyword>
<dbReference type="SUPFAM" id="SSF52540">
    <property type="entry name" value="P-loop containing nucleoside triphosphate hydrolases"/>
    <property type="match status" value="1"/>
</dbReference>
<dbReference type="PANTHER" id="PTHR42788">
    <property type="entry name" value="TAURINE IMPORT ATP-BINDING PROTEIN-RELATED"/>
    <property type="match status" value="1"/>
</dbReference>
<feature type="domain" description="ABC transporter" evidence="5">
    <location>
        <begin position="6"/>
        <end position="219"/>
    </location>
</feature>
<keyword evidence="4 6" id="KW-0067">ATP-binding</keyword>
<keyword evidence="2" id="KW-0813">Transport</keyword>
<dbReference type="Proteomes" id="UP000317355">
    <property type="component" value="Unassembled WGS sequence"/>
</dbReference>